<evidence type="ECO:0000313" key="1">
    <source>
        <dbReference type="EMBL" id="OHX63849.1"/>
    </source>
</evidence>
<dbReference type="EMBL" id="JRYR02000002">
    <property type="protein sequence ID" value="OHX63849.1"/>
    <property type="molecule type" value="Genomic_DNA"/>
</dbReference>
<dbReference type="RefSeq" id="WP_044217695.1">
    <property type="nucleotide sequence ID" value="NZ_JRYR02000002.1"/>
</dbReference>
<evidence type="ECO:0008006" key="3">
    <source>
        <dbReference type="Google" id="ProtNLM"/>
    </source>
</evidence>
<name>A0A1S1YS39_FLAPC</name>
<dbReference type="AlphaFoldDB" id="A0A1S1YS39"/>
<organism evidence="1 2">
    <name type="scientific">Flammeovirga pacifica</name>
    <dbReference type="NCBI Taxonomy" id="915059"/>
    <lineage>
        <taxon>Bacteria</taxon>
        <taxon>Pseudomonadati</taxon>
        <taxon>Bacteroidota</taxon>
        <taxon>Cytophagia</taxon>
        <taxon>Cytophagales</taxon>
        <taxon>Flammeovirgaceae</taxon>
        <taxon>Flammeovirga</taxon>
    </lineage>
</organism>
<gene>
    <name evidence="1" type="ORF">NH26_19750</name>
</gene>
<dbReference type="OrthoDB" id="9793188at2"/>
<dbReference type="InterPro" id="IPR025358">
    <property type="entry name" value="DUF4262"/>
</dbReference>
<reference evidence="1 2" key="1">
    <citation type="journal article" date="2012" name="Int. J. Syst. Evol. Microbiol.">
        <title>Flammeovirga pacifica sp. nov., isolated from deep-sea sediment.</title>
        <authorList>
            <person name="Xu H."/>
            <person name="Fu Y."/>
            <person name="Yang N."/>
            <person name="Ding Z."/>
            <person name="Lai Q."/>
            <person name="Zeng R."/>
        </authorList>
    </citation>
    <scope>NUCLEOTIDE SEQUENCE [LARGE SCALE GENOMIC DNA]</scope>
    <source>
        <strain evidence="2">DSM 24597 / LMG 26175 / WPAGA1</strain>
    </source>
</reference>
<accession>A0A1S1YS39</accession>
<sequence length="246" mass="28916">MEKHQILDFETEKLIQQNIKEHGYHIGVIDGDEYLPAYAFSIGLSKNYDHPEVIVFGLPKEVMQVVLNNVCQAIQKKTSYALNKNYEDVLNNFPVQFIKVDNSYFPDYLGYCSLFYEEEFPAYQLVWTDKSGAFPWEENFNKQWKFNQPLLDRNIDFKFYEERNLGVYTTKYTLEGNPILWVYHNLDGSWELHSEENPDFDDAKLVSLESLVQNDHRLNEVFSLSFGKAASRATVDADWEFFEHGE</sequence>
<keyword evidence="2" id="KW-1185">Reference proteome</keyword>
<evidence type="ECO:0000313" key="2">
    <source>
        <dbReference type="Proteomes" id="UP000179797"/>
    </source>
</evidence>
<dbReference type="Proteomes" id="UP000179797">
    <property type="component" value="Unassembled WGS sequence"/>
</dbReference>
<comment type="caution">
    <text evidence="1">The sequence shown here is derived from an EMBL/GenBank/DDBJ whole genome shotgun (WGS) entry which is preliminary data.</text>
</comment>
<proteinExistence type="predicted"/>
<protein>
    <recommendedName>
        <fullName evidence="3">DUF4262 domain-containing protein</fullName>
    </recommendedName>
</protein>
<dbReference type="Pfam" id="PF14081">
    <property type="entry name" value="DUF4262"/>
    <property type="match status" value="1"/>
</dbReference>